<keyword evidence="6 7" id="KW-0472">Membrane</keyword>
<dbReference type="GO" id="GO:0050136">
    <property type="term" value="F:NADH dehydrogenase (quinone) (non-electrogenic) activity"/>
    <property type="evidence" value="ECO:0007669"/>
    <property type="project" value="UniProtKB-EC"/>
</dbReference>
<evidence type="ECO:0000256" key="2">
    <source>
        <dbReference type="ARBA" id="ARBA00010519"/>
    </source>
</evidence>
<keyword evidence="9" id="KW-1185">Reference proteome</keyword>
<comment type="catalytic activity">
    <reaction evidence="7">
        <text>a quinone + NADH + 5 H(+)(in) = a quinol + NAD(+) + 4 H(+)(out)</text>
        <dbReference type="Rhea" id="RHEA:57888"/>
        <dbReference type="ChEBI" id="CHEBI:15378"/>
        <dbReference type="ChEBI" id="CHEBI:24646"/>
        <dbReference type="ChEBI" id="CHEBI:57540"/>
        <dbReference type="ChEBI" id="CHEBI:57945"/>
        <dbReference type="ChEBI" id="CHEBI:132124"/>
    </reaction>
</comment>
<keyword evidence="7" id="KW-0520">NAD</keyword>
<keyword evidence="3 7" id="KW-0813">Transport</keyword>
<sequence>MISIGLFILVGVMLFVIGLAGVLFWKNLLIVLMSIEIMLNGVNLILAAYAAHWQQMDGQVLALFVMLVTAAEVAVALGLTIVVFKRRDTLDTAIFGKLRR</sequence>
<keyword evidence="7" id="KW-0874">Quinone</keyword>
<keyword evidence="7" id="KW-0830">Ubiquinone</keyword>
<evidence type="ECO:0000256" key="4">
    <source>
        <dbReference type="ARBA" id="ARBA00022692"/>
    </source>
</evidence>
<dbReference type="Proteomes" id="UP001593833">
    <property type="component" value="Unassembled WGS sequence"/>
</dbReference>
<dbReference type="Gene3D" id="1.10.287.3510">
    <property type="match status" value="1"/>
</dbReference>
<evidence type="ECO:0000256" key="7">
    <source>
        <dbReference type="HAMAP-Rule" id="MF_01456"/>
    </source>
</evidence>
<keyword evidence="4 7" id="KW-0812">Transmembrane</keyword>
<gene>
    <name evidence="7 8" type="primary">nuoK</name>
    <name evidence="8" type="ORF">ACFL6M_01560</name>
</gene>
<comment type="caution">
    <text evidence="8">The sequence shown here is derived from an EMBL/GenBank/DDBJ whole genome shotgun (WGS) entry which is preliminary data.</text>
</comment>
<dbReference type="EMBL" id="JBHPKH010000009">
    <property type="protein sequence ID" value="MFC1572261.1"/>
    <property type="molecule type" value="Genomic_DNA"/>
</dbReference>
<evidence type="ECO:0000256" key="1">
    <source>
        <dbReference type="ARBA" id="ARBA00004141"/>
    </source>
</evidence>
<feature type="transmembrane region" description="Helical" evidence="7">
    <location>
        <begin position="37"/>
        <end position="54"/>
    </location>
</feature>
<feature type="transmembrane region" description="Helical" evidence="7">
    <location>
        <begin position="6"/>
        <end position="25"/>
    </location>
</feature>
<organism evidence="8 9">
    <name type="scientific">Eiseniibacteriota bacterium</name>
    <dbReference type="NCBI Taxonomy" id="2212470"/>
    <lineage>
        <taxon>Bacteria</taxon>
        <taxon>Candidatus Eiseniibacteriota</taxon>
    </lineage>
</organism>
<name>A0ABV6YIU5_UNCEI</name>
<dbReference type="PANTHER" id="PTHR11434">
    <property type="entry name" value="NADH-UBIQUINONE OXIDOREDUCTASE SUBUNIT ND4L"/>
    <property type="match status" value="1"/>
</dbReference>
<evidence type="ECO:0000256" key="6">
    <source>
        <dbReference type="ARBA" id="ARBA00023136"/>
    </source>
</evidence>
<keyword evidence="8" id="KW-0560">Oxidoreductase</keyword>
<protein>
    <recommendedName>
        <fullName evidence="7">NADH-quinone oxidoreductase subunit K</fullName>
        <ecNumber evidence="7">7.1.1.-</ecNumber>
    </recommendedName>
    <alternativeName>
        <fullName evidence="7">NADH dehydrogenase I subunit K</fullName>
    </alternativeName>
    <alternativeName>
        <fullName evidence="7">NDH-1 subunit K</fullName>
    </alternativeName>
</protein>
<comment type="function">
    <text evidence="7">NDH-1 shuttles electrons from NADH, via FMN and iron-sulfur (Fe-S) centers, to quinones in the respiratory chain. The immediate electron acceptor for the enzyme in this species is believed to be ubiquinone. Couples the redox reaction to proton translocation (for every two electrons transferred, four hydrogen ions are translocated across the cytoplasmic membrane), and thus conserves the redox energy in a proton gradient.</text>
</comment>
<accession>A0ABV6YIU5</accession>
<proteinExistence type="inferred from homology"/>
<evidence type="ECO:0000256" key="3">
    <source>
        <dbReference type="ARBA" id="ARBA00022448"/>
    </source>
</evidence>
<dbReference type="EC" id="7.1.1.-" evidence="7"/>
<dbReference type="HAMAP" id="MF_01456">
    <property type="entry name" value="NDH1_NuoK"/>
    <property type="match status" value="1"/>
</dbReference>
<feature type="transmembrane region" description="Helical" evidence="7">
    <location>
        <begin position="60"/>
        <end position="84"/>
    </location>
</feature>
<evidence type="ECO:0000313" key="9">
    <source>
        <dbReference type="Proteomes" id="UP001593833"/>
    </source>
</evidence>
<comment type="subunit">
    <text evidence="7">NDH-1 is composed of 14 different subunits. Subunits NuoA, H, J, K, L, M, N constitute the membrane sector of the complex.</text>
</comment>
<dbReference type="PANTHER" id="PTHR11434:SF16">
    <property type="entry name" value="NADH-UBIQUINONE OXIDOREDUCTASE CHAIN 4L"/>
    <property type="match status" value="1"/>
</dbReference>
<dbReference type="InterPro" id="IPR001133">
    <property type="entry name" value="NADH_UbQ_OxRdtase_chain4L/K"/>
</dbReference>
<evidence type="ECO:0000313" key="8">
    <source>
        <dbReference type="EMBL" id="MFC1572261.1"/>
    </source>
</evidence>
<keyword evidence="5 7" id="KW-1133">Transmembrane helix</keyword>
<dbReference type="NCBIfam" id="NF004320">
    <property type="entry name" value="PRK05715.1-2"/>
    <property type="match status" value="1"/>
</dbReference>
<keyword evidence="7" id="KW-1003">Cell membrane</keyword>
<keyword evidence="7" id="KW-1278">Translocase</keyword>
<reference evidence="8 9" key="1">
    <citation type="submission" date="2024-09" db="EMBL/GenBank/DDBJ databases">
        <authorList>
            <person name="D'Angelo T."/>
        </authorList>
    </citation>
    <scope>NUCLEOTIDE SEQUENCE [LARGE SCALE GENOMIC DNA]</scope>
    <source>
        <strain evidence="8">SAG AM-320-E07</strain>
    </source>
</reference>
<dbReference type="InterPro" id="IPR039428">
    <property type="entry name" value="NUOK/Mnh_C1-like"/>
</dbReference>
<comment type="subcellular location">
    <subcellularLocation>
        <location evidence="7">Cell membrane</location>
        <topology evidence="7">Multi-pass membrane protein</topology>
    </subcellularLocation>
    <subcellularLocation>
        <location evidence="1">Membrane</location>
        <topology evidence="1">Multi-pass membrane protein</topology>
    </subcellularLocation>
</comment>
<evidence type="ECO:0000256" key="5">
    <source>
        <dbReference type="ARBA" id="ARBA00022989"/>
    </source>
</evidence>
<dbReference type="Pfam" id="PF00420">
    <property type="entry name" value="Oxidored_q2"/>
    <property type="match status" value="1"/>
</dbReference>
<comment type="similarity">
    <text evidence="2 7">Belongs to the complex I subunit 4L family.</text>
</comment>